<proteinExistence type="predicted"/>
<reference evidence="2" key="2">
    <citation type="journal article" date="2015" name="Fish Shellfish Immunol.">
        <title>Early steps in the European eel (Anguilla anguilla)-Vibrio vulnificus interaction in the gills: Role of the RtxA13 toxin.</title>
        <authorList>
            <person name="Callol A."/>
            <person name="Pajuelo D."/>
            <person name="Ebbesson L."/>
            <person name="Teles M."/>
            <person name="MacKenzie S."/>
            <person name="Amaro C."/>
        </authorList>
    </citation>
    <scope>NUCLEOTIDE SEQUENCE</scope>
</reference>
<dbReference type="AlphaFoldDB" id="A0A0E9UV76"/>
<feature type="region of interest" description="Disordered" evidence="1">
    <location>
        <begin position="1"/>
        <end position="26"/>
    </location>
</feature>
<dbReference type="EMBL" id="GBXM01039467">
    <property type="protein sequence ID" value="JAH69110.1"/>
    <property type="molecule type" value="Transcribed_RNA"/>
</dbReference>
<evidence type="ECO:0000256" key="1">
    <source>
        <dbReference type="SAM" id="MobiDB-lite"/>
    </source>
</evidence>
<protein>
    <submittedName>
        <fullName evidence="2">Uncharacterized protein</fullName>
    </submittedName>
</protein>
<accession>A0A0E9UV76</accession>
<organism evidence="2">
    <name type="scientific">Anguilla anguilla</name>
    <name type="common">European freshwater eel</name>
    <name type="synonym">Muraena anguilla</name>
    <dbReference type="NCBI Taxonomy" id="7936"/>
    <lineage>
        <taxon>Eukaryota</taxon>
        <taxon>Metazoa</taxon>
        <taxon>Chordata</taxon>
        <taxon>Craniata</taxon>
        <taxon>Vertebrata</taxon>
        <taxon>Euteleostomi</taxon>
        <taxon>Actinopterygii</taxon>
        <taxon>Neopterygii</taxon>
        <taxon>Teleostei</taxon>
        <taxon>Anguilliformes</taxon>
        <taxon>Anguillidae</taxon>
        <taxon>Anguilla</taxon>
    </lineage>
</organism>
<evidence type="ECO:0000313" key="2">
    <source>
        <dbReference type="EMBL" id="JAH69110.1"/>
    </source>
</evidence>
<name>A0A0E9UV76_ANGAN</name>
<reference evidence="2" key="1">
    <citation type="submission" date="2014-11" db="EMBL/GenBank/DDBJ databases">
        <authorList>
            <person name="Amaro Gonzalez C."/>
        </authorList>
    </citation>
    <scope>NUCLEOTIDE SEQUENCE</scope>
</reference>
<sequence length="26" mass="2908">MCKTTTANKTERKSLAPLLNSRVQNC</sequence>